<name>A0A2T5C4E7_9BACT</name>
<evidence type="ECO:0000313" key="1">
    <source>
        <dbReference type="EMBL" id="PTN09734.1"/>
    </source>
</evidence>
<dbReference type="AlphaFoldDB" id="A0A2T5C4E7"/>
<gene>
    <name evidence="1" type="ORF">C8N47_10318</name>
</gene>
<protein>
    <submittedName>
        <fullName evidence="1">Uncharacterized protein</fullName>
    </submittedName>
</protein>
<dbReference type="OrthoDB" id="1274006at2"/>
<sequence length="270" mass="29638">MKRFLLMVVFAALATGLWAQETYKYVIIPTTIPDIGKGLNPYGVSSAIQQSLAQKSIQCMFETAERPADYCDALIVSVEKVNSLLRNKLLLRFKDCTNREVWAVEGTGMSKDFRQGYAEAVKDALKDLDHLPRMKYTYAAVAAQAATPVPQATEKPVVAVAPTKPEVQKTESSSAYQPTNIYFNEKYLVDYRTGEGGVGSLIILNGQGLGYEKLQEIAQIKASDIAGIYSVTWTQPDGVVWNGVAQQSGTELKISVSSGDQKEVINLQKQ</sequence>
<keyword evidence="2" id="KW-1185">Reference proteome</keyword>
<accession>A0A2T5C4E7</accession>
<proteinExistence type="predicted"/>
<dbReference type="RefSeq" id="WP_146161417.1">
    <property type="nucleotide sequence ID" value="NZ_OY782574.1"/>
</dbReference>
<reference evidence="1 2" key="1">
    <citation type="submission" date="2018-04" db="EMBL/GenBank/DDBJ databases">
        <title>Genomic Encyclopedia of Archaeal and Bacterial Type Strains, Phase II (KMG-II): from individual species to whole genera.</title>
        <authorList>
            <person name="Goeker M."/>
        </authorList>
    </citation>
    <scope>NUCLEOTIDE SEQUENCE [LARGE SCALE GENOMIC DNA]</scope>
    <source>
        <strain evidence="1 2">DSM 28823</strain>
    </source>
</reference>
<comment type="caution">
    <text evidence="1">The sequence shown here is derived from an EMBL/GenBank/DDBJ whole genome shotgun (WGS) entry which is preliminary data.</text>
</comment>
<organism evidence="1 2">
    <name type="scientific">Mangrovibacterium marinum</name>
    <dbReference type="NCBI Taxonomy" id="1639118"/>
    <lineage>
        <taxon>Bacteria</taxon>
        <taxon>Pseudomonadati</taxon>
        <taxon>Bacteroidota</taxon>
        <taxon>Bacteroidia</taxon>
        <taxon>Marinilabiliales</taxon>
        <taxon>Prolixibacteraceae</taxon>
        <taxon>Mangrovibacterium</taxon>
    </lineage>
</organism>
<evidence type="ECO:0000313" key="2">
    <source>
        <dbReference type="Proteomes" id="UP000243525"/>
    </source>
</evidence>
<dbReference type="EMBL" id="QAAD01000003">
    <property type="protein sequence ID" value="PTN09734.1"/>
    <property type="molecule type" value="Genomic_DNA"/>
</dbReference>
<dbReference type="Proteomes" id="UP000243525">
    <property type="component" value="Unassembled WGS sequence"/>
</dbReference>